<evidence type="ECO:0000313" key="2">
    <source>
        <dbReference type="Proteomes" id="UP000320513"/>
    </source>
</evidence>
<evidence type="ECO:0008006" key="3">
    <source>
        <dbReference type="Google" id="ProtNLM"/>
    </source>
</evidence>
<name>A0A557XNN3_9MYCO</name>
<protein>
    <recommendedName>
        <fullName evidence="3">SMP-30/gluconolactonase/LRE family protein</fullName>
    </recommendedName>
</protein>
<dbReference type="PANTHER" id="PTHR42060:SF1">
    <property type="entry name" value="NHL REPEAT-CONTAINING PROTEIN"/>
    <property type="match status" value="1"/>
</dbReference>
<gene>
    <name evidence="1" type="ORF">FPZ47_15745</name>
</gene>
<dbReference type="OrthoDB" id="8447466at2"/>
<dbReference type="InterPro" id="IPR011042">
    <property type="entry name" value="6-blade_b-propeller_TolB-like"/>
</dbReference>
<sequence length="334" mass="35982">MSLPPLPTVTLTPVAHFPQGYFLENLAVRADGSLLVTVVLQRELWWVPPARPGTLVEPVLVHTFDHPITGIVEVAPEVFVVNLTEGYTTGESHLARVDLTGWAPRQPVTPEIICTFDERARALNGSCVLAPGVLAVADCFAGLIWRVDLTQDTRHATARVWLAHDTMAFDPDSDLPPPPQPGVNGVRYSPHTGYLYYTSTAQKVFMRVAVDPSTQNPVGSAEFVAAIDNADDFCVDEQAGFAYITRHRANTIERAPLEPRHGSEVRHIAGDPFDDTLIGPSGAAWGRADGEPGRVAYVTTDGGTTAPPNGVVRRAAVLRVHLDYAAAPTSEATA</sequence>
<accession>A0A557XNN3</accession>
<dbReference type="Gene3D" id="2.120.10.30">
    <property type="entry name" value="TolB, C-terminal domain"/>
    <property type="match status" value="1"/>
</dbReference>
<dbReference type="InterPro" id="IPR052998">
    <property type="entry name" value="Hetero-Diels-Alderase-like"/>
</dbReference>
<dbReference type="Proteomes" id="UP000320513">
    <property type="component" value="Unassembled WGS sequence"/>
</dbReference>
<dbReference type="SUPFAM" id="SSF63829">
    <property type="entry name" value="Calcium-dependent phosphotriesterase"/>
    <property type="match status" value="1"/>
</dbReference>
<dbReference type="PANTHER" id="PTHR42060">
    <property type="entry name" value="NHL REPEAT-CONTAINING PROTEIN-RELATED"/>
    <property type="match status" value="1"/>
</dbReference>
<dbReference type="EMBL" id="VMQU01000065">
    <property type="protein sequence ID" value="TVS87469.1"/>
    <property type="molecule type" value="Genomic_DNA"/>
</dbReference>
<reference evidence="1 2" key="1">
    <citation type="submission" date="2019-07" db="EMBL/GenBank/DDBJ databases">
        <title>New Mycobacterium species.</title>
        <authorList>
            <person name="Tortoli E."/>
            <person name="Ghielmetti G."/>
            <person name="Friedel U."/>
            <person name="Trovato A."/>
        </authorList>
    </citation>
    <scope>NUCLEOTIDE SEQUENCE [LARGE SCALE GENOMIC DNA]</scope>
    <source>
        <strain evidence="1 2">16-83</strain>
    </source>
</reference>
<proteinExistence type="predicted"/>
<dbReference type="RefSeq" id="WP_144952571.1">
    <property type="nucleotide sequence ID" value="NZ_VMQU01000065.1"/>
</dbReference>
<keyword evidence="2" id="KW-1185">Reference proteome</keyword>
<evidence type="ECO:0000313" key="1">
    <source>
        <dbReference type="EMBL" id="TVS87469.1"/>
    </source>
</evidence>
<organism evidence="1 2">
    <name type="scientific">Mycobacterium helveticum</name>
    <dbReference type="NCBI Taxonomy" id="2592811"/>
    <lineage>
        <taxon>Bacteria</taxon>
        <taxon>Bacillati</taxon>
        <taxon>Actinomycetota</taxon>
        <taxon>Actinomycetes</taxon>
        <taxon>Mycobacteriales</taxon>
        <taxon>Mycobacteriaceae</taxon>
        <taxon>Mycobacterium</taxon>
    </lineage>
</organism>
<dbReference type="AlphaFoldDB" id="A0A557XNN3"/>
<comment type="caution">
    <text evidence="1">The sequence shown here is derived from an EMBL/GenBank/DDBJ whole genome shotgun (WGS) entry which is preliminary data.</text>
</comment>